<accession>A0A8S5QDT3</accession>
<dbReference type="InterPro" id="IPR001509">
    <property type="entry name" value="Epimerase_deHydtase"/>
</dbReference>
<reference evidence="2" key="1">
    <citation type="journal article" date="2021" name="Proc. Natl. Acad. Sci. U.S.A.">
        <title>A Catalog of Tens of Thousands of Viruses from Human Metagenomes Reveals Hidden Associations with Chronic Diseases.</title>
        <authorList>
            <person name="Tisza M.J."/>
            <person name="Buck C.B."/>
        </authorList>
    </citation>
    <scope>NUCLEOTIDE SEQUENCE</scope>
    <source>
        <strain evidence="2">CtSLR2</strain>
    </source>
</reference>
<dbReference type="InterPro" id="IPR050177">
    <property type="entry name" value="Lipid_A_modif_metabolic_enz"/>
</dbReference>
<dbReference type="EMBL" id="BK015640">
    <property type="protein sequence ID" value="DAE17415.1"/>
    <property type="molecule type" value="Genomic_DNA"/>
</dbReference>
<organism evidence="2">
    <name type="scientific">Phage sp. ctSLR2</name>
    <dbReference type="NCBI Taxonomy" id="2825796"/>
    <lineage>
        <taxon>Viruses</taxon>
    </lineage>
</organism>
<dbReference type="Pfam" id="PF01370">
    <property type="entry name" value="Epimerase"/>
    <property type="match status" value="1"/>
</dbReference>
<dbReference type="CDD" id="cd08946">
    <property type="entry name" value="SDR_e"/>
    <property type="match status" value="1"/>
</dbReference>
<evidence type="ECO:0000313" key="2">
    <source>
        <dbReference type="EMBL" id="DAE17415.1"/>
    </source>
</evidence>
<feature type="domain" description="NAD-dependent epimerase/dehydratase" evidence="1">
    <location>
        <begin position="16"/>
        <end position="194"/>
    </location>
</feature>
<dbReference type="Gene3D" id="3.40.50.720">
    <property type="entry name" value="NAD(P)-binding Rossmann-like Domain"/>
    <property type="match status" value="1"/>
</dbReference>
<dbReference type="SUPFAM" id="SSF51735">
    <property type="entry name" value="NAD(P)-binding Rossmann-fold domains"/>
    <property type="match status" value="1"/>
</dbReference>
<dbReference type="PANTHER" id="PTHR43245:SF13">
    <property type="entry name" value="UDP-D-APIOSE_UDP-D-XYLOSE SYNTHASE 2"/>
    <property type="match status" value="1"/>
</dbReference>
<evidence type="ECO:0000259" key="1">
    <source>
        <dbReference type="Pfam" id="PF01370"/>
    </source>
</evidence>
<dbReference type="InterPro" id="IPR036291">
    <property type="entry name" value="NAD(P)-bd_dom_sf"/>
</dbReference>
<dbReference type="PANTHER" id="PTHR43245">
    <property type="entry name" value="BIFUNCTIONAL POLYMYXIN RESISTANCE PROTEIN ARNA"/>
    <property type="match status" value="1"/>
</dbReference>
<sequence length="280" mass="32044">MNNILNCNSLYRLMKIIVTGSVGFIGKALCQELRKRAVEVIEIDRVTGQEASTIGEYLKDGDVACVFHLAAQTSVFNDDLAQIRKDNIDTFMIVADECERYHVKLVYASSSTANPCNITSMYGISKHFDEQYASIYCKNATGVRLHNVYGPNPRNRTLLWYLLNRDKVELYNYGQNIRCFTYIDDVIEGFIYAVGCHKPLINIANVEPVTVLHFANLVKYYKSVDIELVGEKREFDNLEQQVNQGIYLVPLSYMPVERGIEKVFARRRKEDPQKNAEAEK</sequence>
<name>A0A8S5QDT3_9VIRU</name>
<protein>
    <submittedName>
        <fullName evidence="2">Nucleoside-diphosphate-sugar epimerase</fullName>
    </submittedName>
</protein>
<proteinExistence type="predicted"/>